<gene>
    <name evidence="1" type="ORF">V6N11_062726</name>
</gene>
<name>A0ABR2PTZ2_9ROSI</name>
<sequence length="74" mass="8693">MALTCQNNLLEQSHAPSDSQFEEDRKTLPFRRFSSTSIYLTQQSQNQNFSFLPFHFHFRPKFSQYQASASHFGT</sequence>
<organism evidence="1 2">
    <name type="scientific">Hibiscus sabdariffa</name>
    <name type="common">roselle</name>
    <dbReference type="NCBI Taxonomy" id="183260"/>
    <lineage>
        <taxon>Eukaryota</taxon>
        <taxon>Viridiplantae</taxon>
        <taxon>Streptophyta</taxon>
        <taxon>Embryophyta</taxon>
        <taxon>Tracheophyta</taxon>
        <taxon>Spermatophyta</taxon>
        <taxon>Magnoliopsida</taxon>
        <taxon>eudicotyledons</taxon>
        <taxon>Gunneridae</taxon>
        <taxon>Pentapetalae</taxon>
        <taxon>rosids</taxon>
        <taxon>malvids</taxon>
        <taxon>Malvales</taxon>
        <taxon>Malvaceae</taxon>
        <taxon>Malvoideae</taxon>
        <taxon>Hibiscus</taxon>
    </lineage>
</organism>
<protein>
    <submittedName>
        <fullName evidence="1">Uncharacterized protein</fullName>
    </submittedName>
</protein>
<reference evidence="1 2" key="1">
    <citation type="journal article" date="2024" name="G3 (Bethesda)">
        <title>Genome assembly of Hibiscus sabdariffa L. provides insights into metabolisms of medicinal natural products.</title>
        <authorList>
            <person name="Kim T."/>
        </authorList>
    </citation>
    <scope>NUCLEOTIDE SEQUENCE [LARGE SCALE GENOMIC DNA]</scope>
    <source>
        <strain evidence="1">TK-2024</strain>
        <tissue evidence="1">Old leaves</tissue>
    </source>
</reference>
<evidence type="ECO:0000313" key="1">
    <source>
        <dbReference type="EMBL" id="KAK8991729.1"/>
    </source>
</evidence>
<keyword evidence="2" id="KW-1185">Reference proteome</keyword>
<dbReference type="EMBL" id="JBBPBN010000052">
    <property type="protein sequence ID" value="KAK8991729.1"/>
    <property type="molecule type" value="Genomic_DNA"/>
</dbReference>
<comment type="caution">
    <text evidence="1">The sequence shown here is derived from an EMBL/GenBank/DDBJ whole genome shotgun (WGS) entry which is preliminary data.</text>
</comment>
<evidence type="ECO:0000313" key="2">
    <source>
        <dbReference type="Proteomes" id="UP001396334"/>
    </source>
</evidence>
<dbReference type="Proteomes" id="UP001396334">
    <property type="component" value="Unassembled WGS sequence"/>
</dbReference>
<proteinExistence type="predicted"/>
<accession>A0ABR2PTZ2</accession>